<name>A0A9P6VQM9_9HELO</name>
<evidence type="ECO:0000256" key="2">
    <source>
        <dbReference type="ARBA" id="ARBA00022723"/>
    </source>
</evidence>
<evidence type="ECO:0000256" key="4">
    <source>
        <dbReference type="SAM" id="MobiDB-lite"/>
    </source>
</evidence>
<evidence type="ECO:0000313" key="6">
    <source>
        <dbReference type="EMBL" id="KAG0652397.1"/>
    </source>
</evidence>
<dbReference type="Gene3D" id="2.170.150.70">
    <property type="match status" value="1"/>
</dbReference>
<keyword evidence="7" id="KW-1185">Reference proteome</keyword>
<sequence>MSAERPLQGGCSCGRNKYSILIPEGATEVAQVYFDSSLEHRRSQASPLSAWLRVPLSWYHSSTYAFYDDETHSTIRRTYTSPSETHSKRQFCGFCGTPLTYWTEASPEQADHICLTLGSLTGEDLRDLEDIGLLPKEALDDAENDKEKIENVVPFAGSNNLNGGGSEGLPWFQTMVEGSRLGKISRGHGERRVGNGRYTVEWEIMEWNEGDPEPSPAKRKLGEIDVEDGSKMEH</sequence>
<dbReference type="GO" id="GO:0016846">
    <property type="term" value="F:carbon-sulfur lyase activity"/>
    <property type="evidence" value="ECO:0007669"/>
    <property type="project" value="InterPro"/>
</dbReference>
<gene>
    <name evidence="6" type="ORF">D0Z07_1476</name>
</gene>
<reference evidence="6" key="1">
    <citation type="submission" date="2019-07" db="EMBL/GenBank/DDBJ databases">
        <title>Hyphodiscus hymeniophilus genome sequencing and assembly.</title>
        <authorList>
            <person name="Kramer G."/>
            <person name="Nodwell J."/>
        </authorList>
    </citation>
    <scope>NUCLEOTIDE SEQUENCE</scope>
    <source>
        <strain evidence="6">ATCC 34498</strain>
    </source>
</reference>
<feature type="domain" description="CENP-V/GFA" evidence="5">
    <location>
        <begin position="7"/>
        <end position="137"/>
    </location>
</feature>
<comment type="similarity">
    <text evidence="1">Belongs to the Gfa family.</text>
</comment>
<evidence type="ECO:0000256" key="3">
    <source>
        <dbReference type="ARBA" id="ARBA00022833"/>
    </source>
</evidence>
<accession>A0A9P6VQM9</accession>
<dbReference type="GO" id="GO:0046872">
    <property type="term" value="F:metal ion binding"/>
    <property type="evidence" value="ECO:0007669"/>
    <property type="project" value="UniProtKB-KW"/>
</dbReference>
<evidence type="ECO:0000313" key="7">
    <source>
        <dbReference type="Proteomes" id="UP000785200"/>
    </source>
</evidence>
<feature type="region of interest" description="Disordered" evidence="4">
    <location>
        <begin position="207"/>
        <end position="234"/>
    </location>
</feature>
<evidence type="ECO:0000259" key="5">
    <source>
        <dbReference type="PROSITE" id="PS51891"/>
    </source>
</evidence>
<dbReference type="InterPro" id="IPR006913">
    <property type="entry name" value="CENP-V/GFA"/>
</dbReference>
<dbReference type="SUPFAM" id="SSF51316">
    <property type="entry name" value="Mss4-like"/>
    <property type="match status" value="1"/>
</dbReference>
<dbReference type="InterPro" id="IPR011057">
    <property type="entry name" value="Mss4-like_sf"/>
</dbReference>
<keyword evidence="2" id="KW-0479">Metal-binding</keyword>
<proteinExistence type="inferred from homology"/>
<comment type="caution">
    <text evidence="6">The sequence shown here is derived from an EMBL/GenBank/DDBJ whole genome shotgun (WGS) entry which is preliminary data.</text>
</comment>
<dbReference type="Proteomes" id="UP000785200">
    <property type="component" value="Unassembled WGS sequence"/>
</dbReference>
<dbReference type="OrthoDB" id="3907216at2759"/>
<dbReference type="AlphaFoldDB" id="A0A9P6VQM9"/>
<feature type="compositionally biased region" description="Basic and acidic residues" evidence="4">
    <location>
        <begin position="220"/>
        <end position="234"/>
    </location>
</feature>
<dbReference type="PROSITE" id="PS51891">
    <property type="entry name" value="CENP_V_GFA"/>
    <property type="match status" value="1"/>
</dbReference>
<protein>
    <recommendedName>
        <fullName evidence="5">CENP-V/GFA domain-containing protein</fullName>
    </recommendedName>
</protein>
<organism evidence="6 7">
    <name type="scientific">Hyphodiscus hymeniophilus</name>
    <dbReference type="NCBI Taxonomy" id="353542"/>
    <lineage>
        <taxon>Eukaryota</taxon>
        <taxon>Fungi</taxon>
        <taxon>Dikarya</taxon>
        <taxon>Ascomycota</taxon>
        <taxon>Pezizomycotina</taxon>
        <taxon>Leotiomycetes</taxon>
        <taxon>Helotiales</taxon>
        <taxon>Hyphodiscaceae</taxon>
        <taxon>Hyphodiscus</taxon>
    </lineage>
</organism>
<evidence type="ECO:0000256" key="1">
    <source>
        <dbReference type="ARBA" id="ARBA00005495"/>
    </source>
</evidence>
<keyword evidence="3" id="KW-0862">Zinc</keyword>
<dbReference type="EMBL" id="VNKQ01000003">
    <property type="protein sequence ID" value="KAG0652397.1"/>
    <property type="molecule type" value="Genomic_DNA"/>
</dbReference>